<dbReference type="RefSeq" id="WP_123823503.1">
    <property type="nucleotide sequence ID" value="NZ_RKMF01000001.1"/>
</dbReference>
<evidence type="ECO:0000256" key="4">
    <source>
        <dbReference type="ARBA" id="ARBA00022692"/>
    </source>
</evidence>
<dbReference type="NCBIfam" id="TIGR01297">
    <property type="entry name" value="CDF"/>
    <property type="match status" value="1"/>
</dbReference>
<reference evidence="12 13" key="1">
    <citation type="submission" date="2018-10" db="EMBL/GenBank/DDBJ databases">
        <title>Kocuria sp. M5W7-7, whole genome shotgun sequence.</title>
        <authorList>
            <person name="Tuo L."/>
        </authorList>
    </citation>
    <scope>NUCLEOTIDE SEQUENCE [LARGE SCALE GENOMIC DNA]</scope>
    <source>
        <strain evidence="12 13">M5W7-7</strain>
    </source>
</reference>
<dbReference type="InterPro" id="IPR027470">
    <property type="entry name" value="Cation_efflux_CTD"/>
</dbReference>
<dbReference type="GO" id="GO:0005385">
    <property type="term" value="F:zinc ion transmembrane transporter activity"/>
    <property type="evidence" value="ECO:0007669"/>
    <property type="project" value="TreeGrafter"/>
</dbReference>
<feature type="region of interest" description="Disordered" evidence="8">
    <location>
        <begin position="1"/>
        <end position="43"/>
    </location>
</feature>
<dbReference type="InterPro" id="IPR027469">
    <property type="entry name" value="Cation_efflux_TMD_sf"/>
</dbReference>
<dbReference type="SUPFAM" id="SSF161111">
    <property type="entry name" value="Cation efflux protein transmembrane domain-like"/>
    <property type="match status" value="1"/>
</dbReference>
<feature type="transmembrane region" description="Helical" evidence="9">
    <location>
        <begin position="215"/>
        <end position="231"/>
    </location>
</feature>
<evidence type="ECO:0000256" key="1">
    <source>
        <dbReference type="ARBA" id="ARBA00004141"/>
    </source>
</evidence>
<evidence type="ECO:0000259" key="10">
    <source>
        <dbReference type="Pfam" id="PF01545"/>
    </source>
</evidence>
<evidence type="ECO:0000256" key="6">
    <source>
        <dbReference type="ARBA" id="ARBA00023065"/>
    </source>
</evidence>
<dbReference type="InterPro" id="IPR002524">
    <property type="entry name" value="Cation_efflux"/>
</dbReference>
<dbReference type="EMBL" id="RKMF01000001">
    <property type="protein sequence ID" value="ROZ65614.1"/>
    <property type="molecule type" value="Genomic_DNA"/>
</dbReference>
<feature type="compositionally biased region" description="Low complexity" evidence="8">
    <location>
        <begin position="1"/>
        <end position="30"/>
    </location>
</feature>
<dbReference type="SUPFAM" id="SSF160240">
    <property type="entry name" value="Cation efflux protein cytoplasmic domain-like"/>
    <property type="match status" value="1"/>
</dbReference>
<feature type="compositionally biased region" description="Basic and acidic residues" evidence="8">
    <location>
        <begin position="31"/>
        <end position="43"/>
    </location>
</feature>
<comment type="subcellular location">
    <subcellularLocation>
        <location evidence="1">Membrane</location>
        <topology evidence="1">Multi-pass membrane protein</topology>
    </subcellularLocation>
</comment>
<dbReference type="PANTHER" id="PTHR11562:SF17">
    <property type="entry name" value="RE54080P-RELATED"/>
    <property type="match status" value="1"/>
</dbReference>
<feature type="transmembrane region" description="Helical" evidence="9">
    <location>
        <begin position="52"/>
        <end position="77"/>
    </location>
</feature>
<dbReference type="GO" id="GO:0005886">
    <property type="term" value="C:plasma membrane"/>
    <property type="evidence" value="ECO:0007669"/>
    <property type="project" value="TreeGrafter"/>
</dbReference>
<evidence type="ECO:0000256" key="7">
    <source>
        <dbReference type="ARBA" id="ARBA00023136"/>
    </source>
</evidence>
<feature type="domain" description="Cation efflux protein transmembrane" evidence="10">
    <location>
        <begin position="53"/>
        <end position="246"/>
    </location>
</feature>
<dbReference type="InterPro" id="IPR050681">
    <property type="entry name" value="CDF/SLC30A"/>
</dbReference>
<dbReference type="InterPro" id="IPR036837">
    <property type="entry name" value="Cation_efflux_CTD_sf"/>
</dbReference>
<evidence type="ECO:0000256" key="8">
    <source>
        <dbReference type="SAM" id="MobiDB-lite"/>
    </source>
</evidence>
<comment type="similarity">
    <text evidence="2">Belongs to the cation diffusion facilitator (CDF) transporter (TC 2.A.4) family. SLC30A subfamily.</text>
</comment>
<feature type="transmembrane region" description="Helical" evidence="9">
    <location>
        <begin position="188"/>
        <end position="209"/>
    </location>
</feature>
<feature type="transmembrane region" description="Helical" evidence="9">
    <location>
        <begin position="157"/>
        <end position="176"/>
    </location>
</feature>
<proteinExistence type="inferred from homology"/>
<evidence type="ECO:0000259" key="11">
    <source>
        <dbReference type="Pfam" id="PF16916"/>
    </source>
</evidence>
<evidence type="ECO:0000313" key="13">
    <source>
        <dbReference type="Proteomes" id="UP000270616"/>
    </source>
</evidence>
<dbReference type="OrthoDB" id="9809646at2"/>
<dbReference type="Pfam" id="PF16916">
    <property type="entry name" value="ZT_dimer"/>
    <property type="match status" value="1"/>
</dbReference>
<dbReference type="PANTHER" id="PTHR11562">
    <property type="entry name" value="CATION EFFLUX PROTEIN/ ZINC TRANSPORTER"/>
    <property type="match status" value="1"/>
</dbReference>
<dbReference type="Gene3D" id="1.20.1510.10">
    <property type="entry name" value="Cation efflux protein transmembrane domain"/>
    <property type="match status" value="1"/>
</dbReference>
<protein>
    <submittedName>
        <fullName evidence="12">Cation transporter</fullName>
    </submittedName>
</protein>
<dbReference type="Proteomes" id="UP000270616">
    <property type="component" value="Unassembled WGS sequence"/>
</dbReference>
<comment type="caution">
    <text evidence="12">The sequence shown here is derived from an EMBL/GenBank/DDBJ whole genome shotgun (WGS) entry which is preliminary data.</text>
</comment>
<keyword evidence="3" id="KW-0813">Transport</keyword>
<evidence type="ECO:0000313" key="12">
    <source>
        <dbReference type="EMBL" id="ROZ65614.1"/>
    </source>
</evidence>
<evidence type="ECO:0000256" key="2">
    <source>
        <dbReference type="ARBA" id="ARBA00008873"/>
    </source>
</evidence>
<feature type="transmembrane region" description="Helical" evidence="9">
    <location>
        <begin position="83"/>
        <end position="102"/>
    </location>
</feature>
<keyword evidence="13" id="KW-1185">Reference proteome</keyword>
<keyword evidence="4 9" id="KW-0812">Transmembrane</keyword>
<evidence type="ECO:0000256" key="3">
    <source>
        <dbReference type="ARBA" id="ARBA00022448"/>
    </source>
</evidence>
<feature type="region of interest" description="Disordered" evidence="8">
    <location>
        <begin position="332"/>
        <end position="358"/>
    </location>
</feature>
<feature type="transmembrane region" description="Helical" evidence="9">
    <location>
        <begin position="114"/>
        <end position="137"/>
    </location>
</feature>
<gene>
    <name evidence="12" type="ORF">EDL96_00480</name>
</gene>
<accession>A0A3N4A0I4</accession>
<sequence length="358" mass="36796">MSSSEASCSPPAGSASCAGAGDGRAGSAPRGDGHGHSHAHSHDVAKSSRTRLAIAFGITASVLLAQVIGAVVTGSLALLVDSAHMAVDAIGLLLALTASVLMTRPQSPRRSWGWLRAETIAAGVQATVLLAVGIYALVEGVQRLLDPPPAAQFDVRLLAVIGVIGLVANACSLWVLTSARNSSLNLRAAFLEVLNDALGSVAVIIAAIVISTTGWTGADAVAGMVIALLIIPRSARILRESGSVLMESAPRGLDLEEVAAHLETVPNVLAVHDLHASVVATGIPVLTAHVVVEDSSFHDGSAPRILDDLQACAAEHFPVSVEHATFQLEPTGHTDHERLGHGPLDPESAQQPHGHTQS</sequence>
<keyword evidence="5 9" id="KW-1133">Transmembrane helix</keyword>
<keyword evidence="6" id="KW-0406">Ion transport</keyword>
<dbReference type="AlphaFoldDB" id="A0A3N4A0I4"/>
<dbReference type="InterPro" id="IPR058533">
    <property type="entry name" value="Cation_efflux_TM"/>
</dbReference>
<organism evidence="12 13">
    <name type="scientific">Kocuria soli</name>
    <dbReference type="NCBI Taxonomy" id="2485125"/>
    <lineage>
        <taxon>Bacteria</taxon>
        <taxon>Bacillati</taxon>
        <taxon>Actinomycetota</taxon>
        <taxon>Actinomycetes</taxon>
        <taxon>Micrococcales</taxon>
        <taxon>Micrococcaceae</taxon>
        <taxon>Kocuria</taxon>
    </lineage>
</organism>
<dbReference type="Pfam" id="PF01545">
    <property type="entry name" value="Cation_efflux"/>
    <property type="match status" value="1"/>
</dbReference>
<feature type="domain" description="Cation efflux protein cytoplasmic" evidence="11">
    <location>
        <begin position="250"/>
        <end position="330"/>
    </location>
</feature>
<evidence type="ECO:0000256" key="5">
    <source>
        <dbReference type="ARBA" id="ARBA00022989"/>
    </source>
</evidence>
<name>A0A3N4A0I4_9MICC</name>
<keyword evidence="7 9" id="KW-0472">Membrane</keyword>
<evidence type="ECO:0000256" key="9">
    <source>
        <dbReference type="SAM" id="Phobius"/>
    </source>
</evidence>
<feature type="compositionally biased region" description="Polar residues" evidence="8">
    <location>
        <begin position="348"/>
        <end position="358"/>
    </location>
</feature>